<gene>
    <name evidence="1" type="ORF">COW99_03200</name>
</gene>
<dbReference type="Proteomes" id="UP000231246">
    <property type="component" value="Unassembled WGS sequence"/>
</dbReference>
<dbReference type="AlphaFoldDB" id="A0A2H0BVC2"/>
<comment type="caution">
    <text evidence="1">The sequence shown here is derived from an EMBL/GenBank/DDBJ whole genome shotgun (WGS) entry which is preliminary data.</text>
</comment>
<dbReference type="EMBL" id="PCTA01000022">
    <property type="protein sequence ID" value="PIP61625.1"/>
    <property type="molecule type" value="Genomic_DNA"/>
</dbReference>
<organism evidence="1 2">
    <name type="scientific">Candidatus Roizmanbacteria bacterium CG22_combo_CG10-13_8_21_14_all_38_20</name>
    <dbReference type="NCBI Taxonomy" id="1974862"/>
    <lineage>
        <taxon>Bacteria</taxon>
        <taxon>Candidatus Roizmaniibacteriota</taxon>
    </lineage>
</organism>
<dbReference type="Gene3D" id="3.90.20.10">
    <property type="match status" value="1"/>
</dbReference>
<evidence type="ECO:0000313" key="2">
    <source>
        <dbReference type="Proteomes" id="UP000231246"/>
    </source>
</evidence>
<evidence type="ECO:0000313" key="1">
    <source>
        <dbReference type="EMBL" id="PIP61625.1"/>
    </source>
</evidence>
<name>A0A2H0BVC2_9BACT</name>
<reference evidence="1 2" key="1">
    <citation type="submission" date="2017-09" db="EMBL/GenBank/DDBJ databases">
        <title>Depth-based differentiation of microbial function through sediment-hosted aquifers and enrichment of novel symbionts in the deep terrestrial subsurface.</title>
        <authorList>
            <person name="Probst A.J."/>
            <person name="Ladd B."/>
            <person name="Jarett J.K."/>
            <person name="Geller-Mcgrath D.E."/>
            <person name="Sieber C.M."/>
            <person name="Emerson J.B."/>
            <person name="Anantharaman K."/>
            <person name="Thomas B.C."/>
            <person name="Malmstrom R."/>
            <person name="Stieglmeier M."/>
            <person name="Klingl A."/>
            <person name="Woyke T."/>
            <person name="Ryan C.M."/>
            <person name="Banfield J.F."/>
        </authorList>
    </citation>
    <scope>NUCLEOTIDE SEQUENCE [LARGE SCALE GENOMIC DNA]</scope>
    <source>
        <strain evidence="1">CG22_combo_CG10-13_8_21_14_all_38_20</strain>
    </source>
</reference>
<evidence type="ECO:0008006" key="3">
    <source>
        <dbReference type="Google" id="ProtNLM"/>
    </source>
</evidence>
<accession>A0A2H0BVC2</accession>
<protein>
    <recommendedName>
        <fullName evidence="3">t-SNARE coiled-coil homology domain-containing protein</fullName>
    </recommendedName>
</protein>
<sequence length="90" mass="10285">MSDTKIIQAILEKVNSIDERVNSIDNRVDSTEKKMDRGFDEVKVMISENGERIDKIGLQLAKLEDDAPTIEDHEELEGRLEKLERQATIS</sequence>
<proteinExistence type="predicted"/>